<dbReference type="GO" id="GO:0003677">
    <property type="term" value="F:DNA binding"/>
    <property type="evidence" value="ECO:0007669"/>
    <property type="project" value="InterPro"/>
</dbReference>
<keyword evidence="3" id="KW-0862">Zinc</keyword>
<name>A0A8K0KJP2_LADFU</name>
<accession>A0A8K0KJP2</accession>
<evidence type="ECO:0000256" key="1">
    <source>
        <dbReference type="ARBA" id="ARBA00022723"/>
    </source>
</evidence>
<dbReference type="PANTHER" id="PTHR45913:SF22">
    <property type="entry name" value="SCAN BOX DOMAIN-CONTAINING PROTEIN"/>
    <property type="match status" value="1"/>
</dbReference>
<dbReference type="PANTHER" id="PTHR45913">
    <property type="entry name" value="EPM2A-INTERACTING PROTEIN 1"/>
    <property type="match status" value="1"/>
</dbReference>
<evidence type="ECO:0000313" key="6">
    <source>
        <dbReference type="Proteomes" id="UP000792457"/>
    </source>
</evidence>
<reference evidence="5" key="1">
    <citation type="submission" date="2013-04" db="EMBL/GenBank/DDBJ databases">
        <authorList>
            <person name="Qu J."/>
            <person name="Murali S.C."/>
            <person name="Bandaranaike D."/>
            <person name="Bellair M."/>
            <person name="Blankenburg K."/>
            <person name="Chao H."/>
            <person name="Dinh H."/>
            <person name="Doddapaneni H."/>
            <person name="Downs B."/>
            <person name="Dugan-Rocha S."/>
            <person name="Elkadiri S."/>
            <person name="Gnanaolivu R.D."/>
            <person name="Hernandez B."/>
            <person name="Javaid M."/>
            <person name="Jayaseelan J.C."/>
            <person name="Lee S."/>
            <person name="Li M."/>
            <person name="Ming W."/>
            <person name="Munidasa M."/>
            <person name="Muniz J."/>
            <person name="Nguyen L."/>
            <person name="Ongeri F."/>
            <person name="Osuji N."/>
            <person name="Pu L.-L."/>
            <person name="Puazo M."/>
            <person name="Qu C."/>
            <person name="Quiroz J."/>
            <person name="Raj R."/>
            <person name="Weissenberger G."/>
            <person name="Xin Y."/>
            <person name="Zou X."/>
            <person name="Han Y."/>
            <person name="Richards S."/>
            <person name="Worley K."/>
            <person name="Muzny D."/>
            <person name="Gibbs R."/>
        </authorList>
    </citation>
    <scope>NUCLEOTIDE SEQUENCE</scope>
    <source>
        <strain evidence="5">Sampled in the wild</strain>
    </source>
</reference>
<keyword evidence="6" id="KW-1185">Reference proteome</keyword>
<sequence length="209" mass="24589">MAGTETSKKKYTQCNVDYLKYWFIESPTNKHMPMCLICEKVFSNETMKPSRLGEHLRKAHPEKAEIMLIAKSRKPHTVGEELILLTIKETQSTVLHKTAEFAFELDESTLPCNEFLLLAQMHFIKDENLAPELLFARQLEADTKNREINFRFVNVVIENSCLATSNWMLRNWYHPSIHHIETLFYKNLLLNLIPKLFIIDFKNLKIYIE</sequence>
<keyword evidence="1" id="KW-0479">Metal-binding</keyword>
<gene>
    <name evidence="5" type="ORF">J437_LFUL013485</name>
</gene>
<dbReference type="OrthoDB" id="1101576at2759"/>
<feature type="domain" description="BED-type" evidence="4">
    <location>
        <begin position="22"/>
        <end position="61"/>
    </location>
</feature>
<evidence type="ECO:0000256" key="3">
    <source>
        <dbReference type="ARBA" id="ARBA00022833"/>
    </source>
</evidence>
<dbReference type="EMBL" id="KZ308920">
    <property type="protein sequence ID" value="KAG8235523.1"/>
    <property type="molecule type" value="Genomic_DNA"/>
</dbReference>
<dbReference type="InterPro" id="IPR003656">
    <property type="entry name" value="Znf_BED"/>
</dbReference>
<protein>
    <recommendedName>
        <fullName evidence="4">BED-type domain-containing protein</fullName>
    </recommendedName>
</protein>
<evidence type="ECO:0000313" key="5">
    <source>
        <dbReference type="EMBL" id="KAG8235523.1"/>
    </source>
</evidence>
<reference evidence="5" key="2">
    <citation type="submission" date="2017-10" db="EMBL/GenBank/DDBJ databases">
        <title>Ladona fulva Genome sequencing and assembly.</title>
        <authorList>
            <person name="Murali S."/>
            <person name="Richards S."/>
            <person name="Bandaranaike D."/>
            <person name="Bellair M."/>
            <person name="Blankenburg K."/>
            <person name="Chao H."/>
            <person name="Dinh H."/>
            <person name="Doddapaneni H."/>
            <person name="Dugan-Rocha S."/>
            <person name="Elkadiri S."/>
            <person name="Gnanaolivu R."/>
            <person name="Hernandez B."/>
            <person name="Skinner E."/>
            <person name="Javaid M."/>
            <person name="Lee S."/>
            <person name="Li M."/>
            <person name="Ming W."/>
            <person name="Munidasa M."/>
            <person name="Muniz J."/>
            <person name="Nguyen L."/>
            <person name="Hughes D."/>
            <person name="Osuji N."/>
            <person name="Pu L.-L."/>
            <person name="Puazo M."/>
            <person name="Qu C."/>
            <person name="Quiroz J."/>
            <person name="Raj R."/>
            <person name="Weissenberger G."/>
            <person name="Xin Y."/>
            <person name="Zou X."/>
            <person name="Han Y."/>
            <person name="Worley K."/>
            <person name="Muzny D."/>
            <person name="Gibbs R."/>
        </authorList>
    </citation>
    <scope>NUCLEOTIDE SEQUENCE</scope>
    <source>
        <strain evidence="5">Sampled in the wild</strain>
    </source>
</reference>
<proteinExistence type="predicted"/>
<evidence type="ECO:0000259" key="4">
    <source>
        <dbReference type="Pfam" id="PF02892"/>
    </source>
</evidence>
<dbReference type="Pfam" id="PF02892">
    <property type="entry name" value="zf-BED"/>
    <property type="match status" value="1"/>
</dbReference>
<dbReference type="GO" id="GO:0008270">
    <property type="term" value="F:zinc ion binding"/>
    <property type="evidence" value="ECO:0007669"/>
    <property type="project" value="UniProtKB-KW"/>
</dbReference>
<dbReference type="AlphaFoldDB" id="A0A8K0KJP2"/>
<organism evidence="5 6">
    <name type="scientific">Ladona fulva</name>
    <name type="common">Scarce chaser dragonfly</name>
    <name type="synonym">Libellula fulva</name>
    <dbReference type="NCBI Taxonomy" id="123851"/>
    <lineage>
        <taxon>Eukaryota</taxon>
        <taxon>Metazoa</taxon>
        <taxon>Ecdysozoa</taxon>
        <taxon>Arthropoda</taxon>
        <taxon>Hexapoda</taxon>
        <taxon>Insecta</taxon>
        <taxon>Pterygota</taxon>
        <taxon>Palaeoptera</taxon>
        <taxon>Odonata</taxon>
        <taxon>Epiprocta</taxon>
        <taxon>Anisoptera</taxon>
        <taxon>Libelluloidea</taxon>
        <taxon>Libellulidae</taxon>
        <taxon>Ladona</taxon>
    </lineage>
</organism>
<dbReference type="Proteomes" id="UP000792457">
    <property type="component" value="Unassembled WGS sequence"/>
</dbReference>
<evidence type="ECO:0000256" key="2">
    <source>
        <dbReference type="ARBA" id="ARBA00022771"/>
    </source>
</evidence>
<comment type="caution">
    <text evidence="5">The sequence shown here is derived from an EMBL/GenBank/DDBJ whole genome shotgun (WGS) entry which is preliminary data.</text>
</comment>
<keyword evidence="2" id="KW-0863">Zinc-finger</keyword>